<dbReference type="AlphaFoldDB" id="A0A1G6AUZ0"/>
<name>A0A1G6AUZ0_9BACT</name>
<evidence type="ECO:0000256" key="1">
    <source>
        <dbReference type="SAM" id="Phobius"/>
    </source>
</evidence>
<keyword evidence="1" id="KW-1133">Transmembrane helix</keyword>
<gene>
    <name evidence="2" type="ORF">SAMN05660653_00582</name>
</gene>
<protein>
    <submittedName>
        <fullName evidence="2">Uncharacterized protein</fullName>
    </submittedName>
</protein>
<evidence type="ECO:0000313" key="2">
    <source>
        <dbReference type="EMBL" id="SDB12195.1"/>
    </source>
</evidence>
<dbReference type="STRING" id="617002.SAMN05660653_00582"/>
<keyword evidence="1" id="KW-0812">Transmembrane</keyword>
<dbReference type="Proteomes" id="UP000198771">
    <property type="component" value="Unassembled WGS sequence"/>
</dbReference>
<reference evidence="2 3" key="1">
    <citation type="submission" date="2016-10" db="EMBL/GenBank/DDBJ databases">
        <authorList>
            <person name="de Groot N.N."/>
        </authorList>
    </citation>
    <scope>NUCLEOTIDE SEQUENCE [LARGE SCALE GENOMIC DNA]</scope>
    <source>
        <strain evidence="2 3">ASO4-2</strain>
    </source>
</reference>
<keyword evidence="3" id="KW-1185">Reference proteome</keyword>
<dbReference type="EMBL" id="FMXO01000003">
    <property type="protein sequence ID" value="SDB12195.1"/>
    <property type="molecule type" value="Genomic_DNA"/>
</dbReference>
<keyword evidence="1" id="KW-0472">Membrane</keyword>
<dbReference type="OrthoDB" id="5430002at2"/>
<organism evidence="2 3">
    <name type="scientific">Desulfonatronum thiosulfatophilum</name>
    <dbReference type="NCBI Taxonomy" id="617002"/>
    <lineage>
        <taxon>Bacteria</taxon>
        <taxon>Pseudomonadati</taxon>
        <taxon>Thermodesulfobacteriota</taxon>
        <taxon>Desulfovibrionia</taxon>
        <taxon>Desulfovibrionales</taxon>
        <taxon>Desulfonatronaceae</taxon>
        <taxon>Desulfonatronum</taxon>
    </lineage>
</organism>
<proteinExistence type="predicted"/>
<feature type="transmembrane region" description="Helical" evidence="1">
    <location>
        <begin position="37"/>
        <end position="56"/>
    </location>
</feature>
<sequence>MSFLKWKPFIRPATIEVQTHSPSAGCKQRDKLHHYSIFSFLAAAIMLLVPISPIFANDTVTLHVEWDYSPPESGQVLGYRLYINDHPEAICETHNLSKEMQCVITAPIGTTSFSMTALFSDGSETSHSIPYVIYIEQNNDQDKSPHPINPPKYDETQQIENSLHQRIISLENRAKAKLLFCWSELLFPEIFSLNTHPIMENEGKFYQSYPMSGLKLLTDNNELYYMDSDGVEHSFGNVDEWLIMLFADEEEKSAILFLWLEHLFPSLFAPSPQTTIKTNDMYYRSYPKTGATVAINAEKLYYINQNQTIELGNVDNLLLGLSEISS</sequence>
<dbReference type="RefSeq" id="WP_139162896.1">
    <property type="nucleotide sequence ID" value="NZ_FMXO01000003.1"/>
</dbReference>
<accession>A0A1G6AUZ0</accession>
<evidence type="ECO:0000313" key="3">
    <source>
        <dbReference type="Proteomes" id="UP000198771"/>
    </source>
</evidence>